<dbReference type="InterPro" id="IPR001890">
    <property type="entry name" value="RNA-binding_CRM"/>
</dbReference>
<dbReference type="SUPFAM" id="SSF75471">
    <property type="entry name" value="YhbY-like"/>
    <property type="match status" value="1"/>
</dbReference>
<dbReference type="GO" id="GO:0003723">
    <property type="term" value="F:RNA binding"/>
    <property type="evidence" value="ECO:0007669"/>
    <property type="project" value="UniProtKB-UniRule"/>
</dbReference>
<organism evidence="4 5">
    <name type="scientific">Methanofollis fontis</name>
    <dbReference type="NCBI Taxonomy" id="2052832"/>
    <lineage>
        <taxon>Archaea</taxon>
        <taxon>Methanobacteriati</taxon>
        <taxon>Methanobacteriota</taxon>
        <taxon>Stenosarchaea group</taxon>
        <taxon>Methanomicrobia</taxon>
        <taxon>Methanomicrobiales</taxon>
        <taxon>Methanomicrobiaceae</taxon>
        <taxon>Methanofollis</taxon>
    </lineage>
</organism>
<dbReference type="AlphaFoldDB" id="A0A483CU54"/>
<keyword evidence="1 2" id="KW-0694">RNA-binding</keyword>
<evidence type="ECO:0000256" key="1">
    <source>
        <dbReference type="ARBA" id="ARBA00022884"/>
    </source>
</evidence>
<dbReference type="PROSITE" id="PS51295">
    <property type="entry name" value="CRM"/>
    <property type="match status" value="1"/>
</dbReference>
<proteinExistence type="predicted"/>
<keyword evidence="5" id="KW-1185">Reference proteome</keyword>
<dbReference type="RefSeq" id="WP_130646631.1">
    <property type="nucleotide sequence ID" value="NZ_PGCL01000002.1"/>
</dbReference>
<evidence type="ECO:0000256" key="2">
    <source>
        <dbReference type="PROSITE-ProRule" id="PRU00626"/>
    </source>
</evidence>
<reference evidence="4 5" key="1">
    <citation type="submission" date="2017-11" db="EMBL/GenBank/DDBJ databases">
        <title>Isolation and Characterization of Methanofollis Species from Methane Seep Offshore SW Taiwan.</title>
        <authorList>
            <person name="Teng N.-H."/>
            <person name="Lai M.-C."/>
            <person name="Chen S.-C."/>
        </authorList>
    </citation>
    <scope>NUCLEOTIDE SEQUENCE [LARGE SCALE GENOMIC DNA]</scope>
    <source>
        <strain evidence="4 5">FWC-SCC2</strain>
    </source>
</reference>
<dbReference type="SMART" id="SM01103">
    <property type="entry name" value="CRS1_YhbY"/>
    <property type="match status" value="1"/>
</dbReference>
<protein>
    <submittedName>
        <fullName evidence="4">RNA-binding protein</fullName>
    </submittedName>
</protein>
<dbReference type="OrthoDB" id="30785at2157"/>
<name>A0A483CU54_9EURY</name>
<accession>A0A483CU54</accession>
<sequence>MKTNDLFQELRPTVWVGKRGATETMIEEIRLQLKKRKYVKIKWLRSTEIDPAEVARQAGADLVGVRGRTMVLAERGSGIRKA</sequence>
<feature type="domain" description="CRM" evidence="3">
    <location>
        <begin position="1"/>
        <end position="82"/>
    </location>
</feature>
<dbReference type="Pfam" id="PF01985">
    <property type="entry name" value="CRS1_YhbY"/>
    <property type="match status" value="1"/>
</dbReference>
<evidence type="ECO:0000259" key="3">
    <source>
        <dbReference type="PROSITE" id="PS51295"/>
    </source>
</evidence>
<dbReference type="PANTHER" id="PTHR40065:SF3">
    <property type="entry name" value="RNA-BINDING PROTEIN YHBY"/>
    <property type="match status" value="1"/>
</dbReference>
<dbReference type="Proteomes" id="UP000292580">
    <property type="component" value="Unassembled WGS sequence"/>
</dbReference>
<dbReference type="Gene3D" id="3.30.110.60">
    <property type="entry name" value="YhbY-like"/>
    <property type="match status" value="1"/>
</dbReference>
<evidence type="ECO:0000313" key="4">
    <source>
        <dbReference type="EMBL" id="TAJ44824.1"/>
    </source>
</evidence>
<dbReference type="PANTHER" id="PTHR40065">
    <property type="entry name" value="RNA-BINDING PROTEIN YHBY"/>
    <property type="match status" value="1"/>
</dbReference>
<comment type="caution">
    <text evidence="4">The sequence shown here is derived from an EMBL/GenBank/DDBJ whole genome shotgun (WGS) entry which is preliminary data.</text>
</comment>
<dbReference type="EMBL" id="PGCL01000002">
    <property type="protein sequence ID" value="TAJ44824.1"/>
    <property type="molecule type" value="Genomic_DNA"/>
</dbReference>
<dbReference type="InterPro" id="IPR051925">
    <property type="entry name" value="RNA-binding_domain"/>
</dbReference>
<evidence type="ECO:0000313" key="5">
    <source>
        <dbReference type="Proteomes" id="UP000292580"/>
    </source>
</evidence>
<gene>
    <name evidence="4" type="ORF">CUJ86_05900</name>
</gene>
<dbReference type="InterPro" id="IPR035920">
    <property type="entry name" value="YhbY-like_sf"/>
</dbReference>